<proteinExistence type="predicted"/>
<evidence type="ECO:0000313" key="4">
    <source>
        <dbReference type="Proteomes" id="UP001175000"/>
    </source>
</evidence>
<evidence type="ECO:0000256" key="2">
    <source>
        <dbReference type="SAM" id="Phobius"/>
    </source>
</evidence>
<sequence>MPLADATLCSFSLLAIVHLKSNLTLDSPVRRRFTTMATPRTLPPDEHLPEVVPARPFEADHESSPQVVSHLQNEASERDKYPVVYDTSPKLFDDTAVTPVNKQDHAIPQTWTPSDATAPTPITTPWEPLPAGAPGAADPTKPPGDERRICGLQRRTFFIAAIITSILLLAAIIGGAVGGSLSNKSSTQSAPQDASQQTSPPGTTPSTSSPPSPTTSPSSATSSSSSSSTPTPTVLTLNNSTAPRGLAFQAFQSPEYLGAATPIIQAEGFHDLNITANSYVWLPDGTECCLTFCANRTTATGWWCNRRFQTESSGPFGRVYVWCGGNDGVKNVTCS</sequence>
<feature type="region of interest" description="Disordered" evidence="1">
    <location>
        <begin position="57"/>
        <end position="79"/>
    </location>
</feature>
<gene>
    <name evidence="3" type="ORF">B0T14DRAFT_517689</name>
</gene>
<keyword evidence="2" id="KW-0472">Membrane</keyword>
<feature type="compositionally biased region" description="Low complexity" evidence="1">
    <location>
        <begin position="215"/>
        <end position="233"/>
    </location>
</feature>
<reference evidence="3" key="1">
    <citation type="submission" date="2023-06" db="EMBL/GenBank/DDBJ databases">
        <title>Genome-scale phylogeny and comparative genomics of the fungal order Sordariales.</title>
        <authorList>
            <consortium name="Lawrence Berkeley National Laboratory"/>
            <person name="Hensen N."/>
            <person name="Bonometti L."/>
            <person name="Westerberg I."/>
            <person name="Brannstrom I.O."/>
            <person name="Guillou S."/>
            <person name="Cros-Aarteil S."/>
            <person name="Calhoun S."/>
            <person name="Haridas S."/>
            <person name="Kuo A."/>
            <person name="Mondo S."/>
            <person name="Pangilinan J."/>
            <person name="Riley R."/>
            <person name="Labutti K."/>
            <person name="Andreopoulos B."/>
            <person name="Lipzen A."/>
            <person name="Chen C."/>
            <person name="Yanf M."/>
            <person name="Daum C."/>
            <person name="Ng V."/>
            <person name="Clum A."/>
            <person name="Steindorff A."/>
            <person name="Ohm R."/>
            <person name="Martin F."/>
            <person name="Silar P."/>
            <person name="Natvig D."/>
            <person name="Lalanne C."/>
            <person name="Gautier V."/>
            <person name="Ament-Velasquez S.L."/>
            <person name="Kruys A."/>
            <person name="Hutchinson M.I."/>
            <person name="Powell A.J."/>
            <person name="Barry K."/>
            <person name="Miller A.N."/>
            <person name="Grigoriev I.V."/>
            <person name="Debuchy R."/>
            <person name="Gladieux P."/>
            <person name="Thoren M.H."/>
            <person name="Johannesson H."/>
        </authorList>
    </citation>
    <scope>NUCLEOTIDE SEQUENCE</scope>
    <source>
        <strain evidence="3">CBS 606.72</strain>
    </source>
</reference>
<feature type="compositionally biased region" description="Low complexity" evidence="1">
    <location>
        <begin position="125"/>
        <end position="139"/>
    </location>
</feature>
<evidence type="ECO:0000313" key="3">
    <source>
        <dbReference type="EMBL" id="KAK0624222.1"/>
    </source>
</evidence>
<evidence type="ECO:0000256" key="1">
    <source>
        <dbReference type="SAM" id="MobiDB-lite"/>
    </source>
</evidence>
<accession>A0AA39WZI6</accession>
<organism evidence="3 4">
    <name type="scientific">Immersiella caudata</name>
    <dbReference type="NCBI Taxonomy" id="314043"/>
    <lineage>
        <taxon>Eukaryota</taxon>
        <taxon>Fungi</taxon>
        <taxon>Dikarya</taxon>
        <taxon>Ascomycota</taxon>
        <taxon>Pezizomycotina</taxon>
        <taxon>Sordariomycetes</taxon>
        <taxon>Sordariomycetidae</taxon>
        <taxon>Sordariales</taxon>
        <taxon>Lasiosphaeriaceae</taxon>
        <taxon>Immersiella</taxon>
    </lineage>
</organism>
<name>A0AA39WZI6_9PEZI</name>
<feature type="compositionally biased region" description="Low complexity" evidence="1">
    <location>
        <begin position="198"/>
        <end position="207"/>
    </location>
</feature>
<feature type="compositionally biased region" description="Polar residues" evidence="1">
    <location>
        <begin position="183"/>
        <end position="197"/>
    </location>
</feature>
<keyword evidence="2" id="KW-1133">Transmembrane helix</keyword>
<feature type="region of interest" description="Disordered" evidence="1">
    <location>
        <begin position="181"/>
        <end position="238"/>
    </location>
</feature>
<feature type="transmembrane region" description="Helical" evidence="2">
    <location>
        <begin position="157"/>
        <end position="178"/>
    </location>
</feature>
<dbReference type="Proteomes" id="UP001175000">
    <property type="component" value="Unassembled WGS sequence"/>
</dbReference>
<protein>
    <submittedName>
        <fullName evidence="3">Uncharacterized protein</fullName>
    </submittedName>
</protein>
<feature type="compositionally biased region" description="Polar residues" evidence="1">
    <location>
        <begin position="64"/>
        <end position="74"/>
    </location>
</feature>
<feature type="region of interest" description="Disordered" evidence="1">
    <location>
        <begin position="102"/>
        <end position="147"/>
    </location>
</feature>
<keyword evidence="2" id="KW-0812">Transmembrane</keyword>
<comment type="caution">
    <text evidence="3">The sequence shown here is derived from an EMBL/GenBank/DDBJ whole genome shotgun (WGS) entry which is preliminary data.</text>
</comment>
<keyword evidence="4" id="KW-1185">Reference proteome</keyword>
<dbReference type="EMBL" id="JAULSU010000003">
    <property type="protein sequence ID" value="KAK0624222.1"/>
    <property type="molecule type" value="Genomic_DNA"/>
</dbReference>
<dbReference type="AlphaFoldDB" id="A0AA39WZI6"/>
<feature type="compositionally biased region" description="Polar residues" evidence="1">
    <location>
        <begin position="109"/>
        <end position="123"/>
    </location>
</feature>